<gene>
    <name evidence="6" type="ORF">HK099_004905</name>
</gene>
<feature type="domain" description="GINS subunit" evidence="5">
    <location>
        <begin position="94"/>
        <end position="156"/>
    </location>
</feature>
<dbReference type="InterPro" id="IPR008591">
    <property type="entry name" value="GINS_Sld5"/>
</dbReference>
<reference evidence="6" key="1">
    <citation type="submission" date="2020-05" db="EMBL/GenBank/DDBJ databases">
        <title>Phylogenomic resolution of chytrid fungi.</title>
        <authorList>
            <person name="Stajich J.E."/>
            <person name="Amses K."/>
            <person name="Simmons R."/>
            <person name="Seto K."/>
            <person name="Myers J."/>
            <person name="Bonds A."/>
            <person name="Quandt C.A."/>
            <person name="Barry K."/>
            <person name="Liu P."/>
            <person name="Grigoriev I."/>
            <person name="Longcore J.E."/>
            <person name="James T.Y."/>
        </authorList>
    </citation>
    <scope>NUCLEOTIDE SEQUENCE</scope>
    <source>
        <strain evidence="6">JEL0476</strain>
    </source>
</reference>
<dbReference type="PANTHER" id="PTHR21206">
    <property type="entry name" value="SLD5 PROTEIN"/>
    <property type="match status" value="1"/>
</dbReference>
<dbReference type="EMBL" id="JADGJW010000361">
    <property type="protein sequence ID" value="KAJ3218881.1"/>
    <property type="molecule type" value="Genomic_DNA"/>
</dbReference>
<comment type="subcellular location">
    <subcellularLocation>
        <location evidence="1 4">Nucleus</location>
    </subcellularLocation>
</comment>
<comment type="function">
    <text evidence="4">The GINS complex plays an essential role in the initiation of DNA replication.</text>
</comment>
<dbReference type="GO" id="GO:0006261">
    <property type="term" value="P:DNA-templated DNA replication"/>
    <property type="evidence" value="ECO:0007669"/>
    <property type="project" value="InterPro"/>
</dbReference>
<comment type="similarity">
    <text evidence="4">Belongs to the GINS4/SLD5 family.</text>
</comment>
<comment type="caution">
    <text evidence="6">The sequence shown here is derived from an EMBL/GenBank/DDBJ whole genome shotgun (WGS) entry which is preliminary data.</text>
</comment>
<protein>
    <recommendedName>
        <fullName evidence="4">DNA replication complex GINS protein SLD5</fullName>
    </recommendedName>
</protein>
<keyword evidence="3 4" id="KW-0539">Nucleus</keyword>
<dbReference type="GO" id="GO:0000727">
    <property type="term" value="P:double-strand break repair via break-induced replication"/>
    <property type="evidence" value="ECO:0007669"/>
    <property type="project" value="TreeGrafter"/>
</dbReference>
<sequence length="211" mass="24849">MFGEELENTHLSSICNTADVDGSNGFNTQDFLNDDSEGASEQSDIDLFTKAWINEKNSPEILNFKKELLESLSLKLTTQKHFIEEENLEIFLSSIYLQEIERLKFLIRSYLKMRLEKIEKFSLDFLVNQENRLKLSSKELSYCEKYQRLKQEYFNKTCLEKLPEMLRSIEEKNEMGLSMIVEPDLNDSVLFKVDKSIEIYRLEDRLVTIKS</sequence>
<dbReference type="Pfam" id="PF05916">
    <property type="entry name" value="Sld5"/>
    <property type="match status" value="1"/>
</dbReference>
<dbReference type="Proteomes" id="UP001211065">
    <property type="component" value="Unassembled WGS sequence"/>
</dbReference>
<dbReference type="Gene3D" id="1.20.58.1030">
    <property type="match status" value="1"/>
</dbReference>
<keyword evidence="7" id="KW-1185">Reference proteome</keyword>
<dbReference type="GO" id="GO:0000811">
    <property type="term" value="C:GINS complex"/>
    <property type="evidence" value="ECO:0007669"/>
    <property type="project" value="UniProtKB-UniRule"/>
</dbReference>
<evidence type="ECO:0000256" key="2">
    <source>
        <dbReference type="ARBA" id="ARBA00022705"/>
    </source>
</evidence>
<dbReference type="SUPFAM" id="SSF158573">
    <property type="entry name" value="GINS helical bundle-like"/>
    <property type="match status" value="1"/>
</dbReference>
<dbReference type="AlphaFoldDB" id="A0AAD5TZP0"/>
<evidence type="ECO:0000313" key="7">
    <source>
        <dbReference type="Proteomes" id="UP001211065"/>
    </source>
</evidence>
<evidence type="ECO:0000313" key="6">
    <source>
        <dbReference type="EMBL" id="KAJ3218881.1"/>
    </source>
</evidence>
<proteinExistence type="inferred from homology"/>
<evidence type="ECO:0000256" key="1">
    <source>
        <dbReference type="ARBA" id="ARBA00004123"/>
    </source>
</evidence>
<dbReference type="InterPro" id="IPR036224">
    <property type="entry name" value="GINS_bundle-like_dom_sf"/>
</dbReference>
<dbReference type="PIRSF" id="PIRSF007764">
    <property type="entry name" value="Sld5"/>
    <property type="match status" value="1"/>
</dbReference>
<dbReference type="InterPro" id="IPR021151">
    <property type="entry name" value="GINS_A"/>
</dbReference>
<dbReference type="CDD" id="cd11711">
    <property type="entry name" value="GINS_A_Sld5"/>
    <property type="match status" value="1"/>
</dbReference>
<keyword evidence="2 4" id="KW-0235">DNA replication</keyword>
<accession>A0AAD5TZP0</accession>
<evidence type="ECO:0000256" key="4">
    <source>
        <dbReference type="PIRNR" id="PIRNR007764"/>
    </source>
</evidence>
<evidence type="ECO:0000259" key="5">
    <source>
        <dbReference type="Pfam" id="PF05916"/>
    </source>
</evidence>
<name>A0AAD5TZP0_9FUNG</name>
<organism evidence="6 7">
    <name type="scientific">Clydaea vesicula</name>
    <dbReference type="NCBI Taxonomy" id="447962"/>
    <lineage>
        <taxon>Eukaryota</taxon>
        <taxon>Fungi</taxon>
        <taxon>Fungi incertae sedis</taxon>
        <taxon>Chytridiomycota</taxon>
        <taxon>Chytridiomycota incertae sedis</taxon>
        <taxon>Chytridiomycetes</taxon>
        <taxon>Lobulomycetales</taxon>
        <taxon>Lobulomycetaceae</taxon>
        <taxon>Clydaea</taxon>
    </lineage>
</organism>
<dbReference type="InterPro" id="IPR038749">
    <property type="entry name" value="Sld5_GINS_A"/>
</dbReference>
<evidence type="ECO:0000256" key="3">
    <source>
        <dbReference type="ARBA" id="ARBA00023242"/>
    </source>
</evidence>
<dbReference type="PANTHER" id="PTHR21206:SF0">
    <property type="entry name" value="DNA REPLICATION COMPLEX GINS PROTEIN SLD5"/>
    <property type="match status" value="1"/>
</dbReference>